<comment type="caution">
    <text evidence="1">The sequence shown here is derived from an EMBL/GenBank/DDBJ whole genome shotgun (WGS) entry which is preliminary data.</text>
</comment>
<evidence type="ECO:0000313" key="2">
    <source>
        <dbReference type="Proteomes" id="UP001341840"/>
    </source>
</evidence>
<organism evidence="1 2">
    <name type="scientific">Stylosanthes scabra</name>
    <dbReference type="NCBI Taxonomy" id="79078"/>
    <lineage>
        <taxon>Eukaryota</taxon>
        <taxon>Viridiplantae</taxon>
        <taxon>Streptophyta</taxon>
        <taxon>Embryophyta</taxon>
        <taxon>Tracheophyta</taxon>
        <taxon>Spermatophyta</taxon>
        <taxon>Magnoliopsida</taxon>
        <taxon>eudicotyledons</taxon>
        <taxon>Gunneridae</taxon>
        <taxon>Pentapetalae</taxon>
        <taxon>rosids</taxon>
        <taxon>fabids</taxon>
        <taxon>Fabales</taxon>
        <taxon>Fabaceae</taxon>
        <taxon>Papilionoideae</taxon>
        <taxon>50 kb inversion clade</taxon>
        <taxon>dalbergioids sensu lato</taxon>
        <taxon>Dalbergieae</taxon>
        <taxon>Pterocarpus clade</taxon>
        <taxon>Stylosanthes</taxon>
    </lineage>
</organism>
<evidence type="ECO:0000313" key="1">
    <source>
        <dbReference type="EMBL" id="MED6201223.1"/>
    </source>
</evidence>
<reference evidence="1 2" key="1">
    <citation type="journal article" date="2023" name="Plants (Basel)">
        <title>Bridging the Gap: Combining Genomics and Transcriptomics Approaches to Understand Stylosanthes scabra, an Orphan Legume from the Brazilian Caatinga.</title>
        <authorList>
            <person name="Ferreira-Neto J.R.C."/>
            <person name="da Silva M.D."/>
            <person name="Binneck E."/>
            <person name="de Melo N.F."/>
            <person name="da Silva R.H."/>
            <person name="de Melo A.L.T.M."/>
            <person name="Pandolfi V."/>
            <person name="Bustamante F.O."/>
            <person name="Brasileiro-Vidal A.C."/>
            <person name="Benko-Iseppon A.M."/>
        </authorList>
    </citation>
    <scope>NUCLEOTIDE SEQUENCE [LARGE SCALE GENOMIC DNA]</scope>
    <source>
        <tissue evidence="1">Leaves</tissue>
    </source>
</reference>
<proteinExistence type="predicted"/>
<keyword evidence="2" id="KW-1185">Reference proteome</keyword>
<sequence>MRHHHFPISPIVTPKRGTPHLSMTKLLHPLTHMRDHFTHMRHFHTITAHHRRLCVTHMTVHIHPKIMADSSSSNEYDAHLFSSLFNKTVFERFARNKDIISEKSFELEDEEYP</sequence>
<gene>
    <name evidence="1" type="ORF">PIB30_092789</name>
</gene>
<accession>A0ABU6XWR4</accession>
<dbReference type="EMBL" id="JASCZI010213386">
    <property type="protein sequence ID" value="MED6201223.1"/>
    <property type="molecule type" value="Genomic_DNA"/>
</dbReference>
<dbReference type="Proteomes" id="UP001341840">
    <property type="component" value="Unassembled WGS sequence"/>
</dbReference>
<protein>
    <submittedName>
        <fullName evidence="1">Uncharacterized protein</fullName>
    </submittedName>
</protein>
<name>A0ABU6XWR4_9FABA</name>